<evidence type="ECO:0000256" key="1">
    <source>
        <dbReference type="SAM" id="MobiDB-lite"/>
    </source>
</evidence>
<feature type="compositionally biased region" description="Basic and acidic residues" evidence="1">
    <location>
        <begin position="78"/>
        <end position="99"/>
    </location>
</feature>
<reference evidence="2" key="1">
    <citation type="submission" date="2020-03" db="EMBL/GenBank/DDBJ databases">
        <authorList>
            <person name="Weist P."/>
        </authorList>
    </citation>
    <scope>NUCLEOTIDE SEQUENCE</scope>
</reference>
<accession>A0A9N7VBC6</accession>
<dbReference type="AlphaFoldDB" id="A0A9N7VBC6"/>
<comment type="caution">
    <text evidence="2">The sequence shown here is derived from an EMBL/GenBank/DDBJ whole genome shotgun (WGS) entry which is preliminary data.</text>
</comment>
<proteinExistence type="predicted"/>
<organism evidence="2 3">
    <name type="scientific">Pleuronectes platessa</name>
    <name type="common">European plaice</name>
    <dbReference type="NCBI Taxonomy" id="8262"/>
    <lineage>
        <taxon>Eukaryota</taxon>
        <taxon>Metazoa</taxon>
        <taxon>Chordata</taxon>
        <taxon>Craniata</taxon>
        <taxon>Vertebrata</taxon>
        <taxon>Euteleostomi</taxon>
        <taxon>Actinopterygii</taxon>
        <taxon>Neopterygii</taxon>
        <taxon>Teleostei</taxon>
        <taxon>Neoteleostei</taxon>
        <taxon>Acanthomorphata</taxon>
        <taxon>Carangaria</taxon>
        <taxon>Pleuronectiformes</taxon>
        <taxon>Pleuronectoidei</taxon>
        <taxon>Pleuronectidae</taxon>
        <taxon>Pleuronectes</taxon>
    </lineage>
</organism>
<protein>
    <submittedName>
        <fullName evidence="2">Uncharacterized protein</fullName>
    </submittedName>
</protein>
<feature type="compositionally biased region" description="Basic and acidic residues" evidence="1">
    <location>
        <begin position="1"/>
        <end position="36"/>
    </location>
</feature>
<feature type="region of interest" description="Disordered" evidence="1">
    <location>
        <begin position="72"/>
        <end position="99"/>
    </location>
</feature>
<evidence type="ECO:0000313" key="2">
    <source>
        <dbReference type="EMBL" id="CAB1447706.1"/>
    </source>
</evidence>
<dbReference type="Proteomes" id="UP001153269">
    <property type="component" value="Unassembled WGS sequence"/>
</dbReference>
<name>A0A9N7VBC6_PLEPL</name>
<feature type="region of interest" description="Disordered" evidence="1">
    <location>
        <begin position="1"/>
        <end position="45"/>
    </location>
</feature>
<sequence>MEWKEITEKENGDEGPVEKQVKHEERVSIPEVGEKMGEDEEARDGKRCCQCSRLGPRLTVTLKFDRRSKFVKRHMHAHDRATDRADSAARPRVARTERE</sequence>
<keyword evidence="3" id="KW-1185">Reference proteome</keyword>
<evidence type="ECO:0000313" key="3">
    <source>
        <dbReference type="Proteomes" id="UP001153269"/>
    </source>
</evidence>
<gene>
    <name evidence="2" type="ORF">PLEPLA_LOCUS35383</name>
</gene>
<dbReference type="EMBL" id="CADEAL010003957">
    <property type="protein sequence ID" value="CAB1447706.1"/>
    <property type="molecule type" value="Genomic_DNA"/>
</dbReference>